<organism evidence="2 3">
    <name type="scientific">Frankliniella fusca</name>
    <dbReference type="NCBI Taxonomy" id="407009"/>
    <lineage>
        <taxon>Eukaryota</taxon>
        <taxon>Metazoa</taxon>
        <taxon>Ecdysozoa</taxon>
        <taxon>Arthropoda</taxon>
        <taxon>Hexapoda</taxon>
        <taxon>Insecta</taxon>
        <taxon>Pterygota</taxon>
        <taxon>Neoptera</taxon>
        <taxon>Paraneoptera</taxon>
        <taxon>Thysanoptera</taxon>
        <taxon>Terebrantia</taxon>
        <taxon>Thripoidea</taxon>
        <taxon>Thripidae</taxon>
        <taxon>Frankliniella</taxon>
    </lineage>
</organism>
<feature type="region of interest" description="Disordered" evidence="1">
    <location>
        <begin position="172"/>
        <end position="193"/>
    </location>
</feature>
<sequence>MRCTRILVPFDGSVSEDVRKQLSTEYNALQQRMLALHKDSPDLSFDEFLLAVGMDEDHYMEVIRSQEQLRAISNVFINKSEVSAQEASMHIQGLSMAEASVSDVYINTSPPEERVRLQRSAAELQRLLEEDPDSTDIFAAGILEHYVQRPDVLEQCCLAEFAALYTFHTKRRSRSAPAEAEQADRHDEENEDDVDILQEGEDQPQQVQVEAGQRDLLLKDKSGYVSRRAPNKAGGDNPRVIRYRNYSPGTDQDNFMREELMLFSHWRDESPLSSNTRQLYAAMLDEIKTNRAKYVKLDINMEEVLAEVLRREECEDEEEGEDAAAVPQDFQADDNLNADIGLDVAPDIMNSYVPQSDRFLLPHHIPEDEYLVLVARLNERQRRYHLNLVHMLKTRPDEQTVLPDGAEIRQMCGFE</sequence>
<reference evidence="2" key="2">
    <citation type="journal article" date="2023" name="BMC Genomics">
        <title>Pest status, molecular evolution, and epigenetic factors derived from the genome assembly of Frankliniella fusca, a thysanopteran phytovirus vector.</title>
        <authorList>
            <person name="Catto M.A."/>
            <person name="Labadie P.E."/>
            <person name="Jacobson A.L."/>
            <person name="Kennedy G.G."/>
            <person name="Srinivasan R."/>
            <person name="Hunt B.G."/>
        </authorList>
    </citation>
    <scope>NUCLEOTIDE SEQUENCE</scope>
    <source>
        <strain evidence="2">PL_HMW_Pooled</strain>
    </source>
</reference>
<protein>
    <submittedName>
        <fullName evidence="2">Tryptophan synthase beta chain</fullName>
    </submittedName>
</protein>
<dbReference type="InterPro" id="IPR051055">
    <property type="entry name" value="PIF1_helicase"/>
</dbReference>
<proteinExistence type="predicted"/>
<dbReference type="EMBL" id="JAHWGI010001269">
    <property type="protein sequence ID" value="KAK3926617.1"/>
    <property type="molecule type" value="Genomic_DNA"/>
</dbReference>
<dbReference type="Proteomes" id="UP001219518">
    <property type="component" value="Unassembled WGS sequence"/>
</dbReference>
<evidence type="ECO:0000256" key="1">
    <source>
        <dbReference type="SAM" id="MobiDB-lite"/>
    </source>
</evidence>
<name>A0AAE1LQF8_9NEOP</name>
<dbReference type="AlphaFoldDB" id="A0AAE1LQF8"/>
<dbReference type="PANTHER" id="PTHR47642:SF5">
    <property type="entry name" value="ATP-DEPENDENT DNA HELICASE"/>
    <property type="match status" value="1"/>
</dbReference>
<evidence type="ECO:0000313" key="2">
    <source>
        <dbReference type="EMBL" id="KAK3926617.1"/>
    </source>
</evidence>
<accession>A0AAE1LQF8</accession>
<dbReference type="PANTHER" id="PTHR47642">
    <property type="entry name" value="ATP-DEPENDENT DNA HELICASE"/>
    <property type="match status" value="1"/>
</dbReference>
<comment type="caution">
    <text evidence="2">The sequence shown here is derived from an EMBL/GenBank/DDBJ whole genome shotgun (WGS) entry which is preliminary data.</text>
</comment>
<gene>
    <name evidence="2" type="ORF">KUF71_014953</name>
</gene>
<keyword evidence="3" id="KW-1185">Reference proteome</keyword>
<reference evidence="2" key="1">
    <citation type="submission" date="2021-07" db="EMBL/GenBank/DDBJ databases">
        <authorList>
            <person name="Catto M.A."/>
            <person name="Jacobson A."/>
            <person name="Kennedy G."/>
            <person name="Labadie P."/>
            <person name="Hunt B.G."/>
            <person name="Srinivasan R."/>
        </authorList>
    </citation>
    <scope>NUCLEOTIDE SEQUENCE</scope>
    <source>
        <strain evidence="2">PL_HMW_Pooled</strain>
        <tissue evidence="2">Head</tissue>
    </source>
</reference>
<evidence type="ECO:0000313" key="3">
    <source>
        <dbReference type="Proteomes" id="UP001219518"/>
    </source>
</evidence>